<dbReference type="EC" id="2.7.11.25" evidence="2"/>
<evidence type="ECO:0000313" key="13">
    <source>
        <dbReference type="Proteomes" id="UP001454036"/>
    </source>
</evidence>
<dbReference type="PANTHER" id="PTHR48016">
    <property type="entry name" value="MAP KINASE KINASE KINASE SSK2-RELATED-RELATED"/>
    <property type="match status" value="1"/>
</dbReference>
<feature type="domain" description="Protein kinase" evidence="11">
    <location>
        <begin position="300"/>
        <end position="561"/>
    </location>
</feature>
<keyword evidence="13" id="KW-1185">Reference proteome</keyword>
<comment type="catalytic activity">
    <reaction evidence="8">
        <text>L-seryl-[protein] + ATP = O-phospho-L-seryl-[protein] + ADP + H(+)</text>
        <dbReference type="Rhea" id="RHEA:17989"/>
        <dbReference type="Rhea" id="RHEA-COMP:9863"/>
        <dbReference type="Rhea" id="RHEA-COMP:11604"/>
        <dbReference type="ChEBI" id="CHEBI:15378"/>
        <dbReference type="ChEBI" id="CHEBI:29999"/>
        <dbReference type="ChEBI" id="CHEBI:30616"/>
        <dbReference type="ChEBI" id="CHEBI:83421"/>
        <dbReference type="ChEBI" id="CHEBI:456216"/>
        <dbReference type="EC" id="2.7.11.25"/>
    </reaction>
</comment>
<gene>
    <name evidence="12" type="ORF">LIER_22252</name>
</gene>
<evidence type="ECO:0000256" key="7">
    <source>
        <dbReference type="ARBA" id="ARBA00047559"/>
    </source>
</evidence>
<keyword evidence="5 12" id="KW-0418">Kinase</keyword>
<dbReference type="GO" id="GO:0004709">
    <property type="term" value="F:MAP kinase kinase kinase activity"/>
    <property type="evidence" value="ECO:0007669"/>
    <property type="project" value="UniProtKB-EC"/>
</dbReference>
<feature type="compositionally biased region" description="Polar residues" evidence="10">
    <location>
        <begin position="655"/>
        <end position="678"/>
    </location>
</feature>
<dbReference type="Proteomes" id="UP001454036">
    <property type="component" value="Unassembled WGS sequence"/>
</dbReference>
<dbReference type="SUPFAM" id="SSF56112">
    <property type="entry name" value="Protein kinase-like (PK-like)"/>
    <property type="match status" value="1"/>
</dbReference>
<organism evidence="12 13">
    <name type="scientific">Lithospermum erythrorhizon</name>
    <name type="common">Purple gromwell</name>
    <name type="synonym">Lithospermum officinale var. erythrorhizon</name>
    <dbReference type="NCBI Taxonomy" id="34254"/>
    <lineage>
        <taxon>Eukaryota</taxon>
        <taxon>Viridiplantae</taxon>
        <taxon>Streptophyta</taxon>
        <taxon>Embryophyta</taxon>
        <taxon>Tracheophyta</taxon>
        <taxon>Spermatophyta</taxon>
        <taxon>Magnoliopsida</taxon>
        <taxon>eudicotyledons</taxon>
        <taxon>Gunneridae</taxon>
        <taxon>Pentapetalae</taxon>
        <taxon>asterids</taxon>
        <taxon>lamiids</taxon>
        <taxon>Boraginales</taxon>
        <taxon>Boraginaceae</taxon>
        <taxon>Boraginoideae</taxon>
        <taxon>Lithospermeae</taxon>
        <taxon>Lithospermum</taxon>
    </lineage>
</organism>
<dbReference type="GO" id="GO:0005524">
    <property type="term" value="F:ATP binding"/>
    <property type="evidence" value="ECO:0007669"/>
    <property type="project" value="UniProtKB-UniRule"/>
</dbReference>
<proteinExistence type="inferred from homology"/>
<evidence type="ECO:0000256" key="5">
    <source>
        <dbReference type="ARBA" id="ARBA00022777"/>
    </source>
</evidence>
<evidence type="ECO:0000256" key="10">
    <source>
        <dbReference type="SAM" id="MobiDB-lite"/>
    </source>
</evidence>
<evidence type="ECO:0000256" key="8">
    <source>
        <dbReference type="ARBA" id="ARBA00048329"/>
    </source>
</evidence>
<dbReference type="InterPro" id="IPR017441">
    <property type="entry name" value="Protein_kinase_ATP_BS"/>
</dbReference>
<evidence type="ECO:0000313" key="12">
    <source>
        <dbReference type="EMBL" id="GAA0167284.1"/>
    </source>
</evidence>
<accession>A0AAV3QT75</accession>
<evidence type="ECO:0000256" key="4">
    <source>
        <dbReference type="ARBA" id="ARBA00022741"/>
    </source>
</evidence>
<dbReference type="AlphaFoldDB" id="A0AAV3QT75"/>
<keyword evidence="3" id="KW-0808">Transferase</keyword>
<comment type="similarity">
    <text evidence="1">Belongs to the protein kinase superfamily. STE Ser/Thr protein kinase family. MAP kinase kinase kinase subfamily.</text>
</comment>
<dbReference type="InterPro" id="IPR011009">
    <property type="entry name" value="Kinase-like_dom_sf"/>
</dbReference>
<dbReference type="SMART" id="SM00220">
    <property type="entry name" value="S_TKc"/>
    <property type="match status" value="1"/>
</dbReference>
<dbReference type="EMBL" id="BAABME010006029">
    <property type="protein sequence ID" value="GAA0167284.1"/>
    <property type="molecule type" value="Genomic_DNA"/>
</dbReference>
<keyword evidence="12" id="KW-0723">Serine/threonine-protein kinase</keyword>
<comment type="catalytic activity">
    <reaction evidence="7">
        <text>L-threonyl-[protein] + ATP = O-phospho-L-threonyl-[protein] + ADP + H(+)</text>
        <dbReference type="Rhea" id="RHEA:46608"/>
        <dbReference type="Rhea" id="RHEA-COMP:11060"/>
        <dbReference type="Rhea" id="RHEA-COMP:11605"/>
        <dbReference type="ChEBI" id="CHEBI:15378"/>
        <dbReference type="ChEBI" id="CHEBI:30013"/>
        <dbReference type="ChEBI" id="CHEBI:30616"/>
        <dbReference type="ChEBI" id="CHEBI:61977"/>
        <dbReference type="ChEBI" id="CHEBI:456216"/>
        <dbReference type="EC" id="2.7.11.25"/>
    </reaction>
</comment>
<dbReference type="Pfam" id="PF00069">
    <property type="entry name" value="Pkinase"/>
    <property type="match status" value="1"/>
</dbReference>
<sequence length="690" mass="77329">MPFMKKPFSSSSASSSPPSDSTQKVKQGSKSFNVVDKTSSLQHTKKLTRQRKLRYISDDEAGLRPQWMPTWPEFSTWKSPVHWSESAVPKPLPLPDVNFLHKLNNDNNGHLHLTGEVFSKFDGDPSTSANSSSDGLTHLKAVDQTTIKCPRTPTYARRGFFHRPNIEGSEPKFRLCVPPRSAPGSGFTSPVHSPNKFRAGDLFFSSDHHGRRNIIASADHSPLHSPNTRNSLKMRWNASSNQYIHDKPLVEHHAMWHDSSNGNPHPLPLPLPPGISRPIQLPFTHNYMDNPEPSTVKGQWKKGKLIGRGTYGSVYVATHRETGALCALKEVDLILDDPKCVECIKQLEQEIKVLRQLKHPNIVQYYGSEIIEDRFCIYLEFIHPGSINKYVRENCGAMTECVVRNFTRHILSGLAYLHNNKTIHRDIKGANLLVNASGVVKLADFGLAKHLSDSVTSLSLKGTPQWMAPEVLQAVLQKNSSPDHAWAVDIWSLGCTVIEMFTGKPPWNEISEVQAMFRVLNNTPPIPEKLSSEGKDFLKQCLQRKPMNRPSALELLDHPFLQNIREQNVATCAEELLGFKLLDPLSSPKDSNKRNKEPLLLSSTNRAAPIRQLSDSELMPWSHTESSKQGQSAHHSPRSTLEILPSMRTPEPKGRSSQVSASNSPDTSQNSARKNPFSSLIRHGRQILRF</sequence>
<dbReference type="GO" id="GO:0005737">
    <property type="term" value="C:cytoplasm"/>
    <property type="evidence" value="ECO:0007669"/>
    <property type="project" value="TreeGrafter"/>
</dbReference>
<feature type="region of interest" description="Disordered" evidence="10">
    <location>
        <begin position="583"/>
        <end position="690"/>
    </location>
</feature>
<comment type="caution">
    <text evidence="12">The sequence shown here is derived from an EMBL/GenBank/DDBJ whole genome shotgun (WGS) entry which is preliminary data.</text>
</comment>
<protein>
    <recommendedName>
        <fullName evidence="2">mitogen-activated protein kinase kinase kinase</fullName>
        <ecNumber evidence="2">2.7.11.25</ecNumber>
    </recommendedName>
</protein>
<keyword evidence="6 9" id="KW-0067">ATP-binding</keyword>
<feature type="region of interest" description="Disordered" evidence="10">
    <location>
        <begin position="1"/>
        <end position="45"/>
    </location>
</feature>
<evidence type="ECO:0000256" key="1">
    <source>
        <dbReference type="ARBA" id="ARBA00006529"/>
    </source>
</evidence>
<name>A0AAV3QT75_LITER</name>
<feature type="compositionally biased region" description="Polar residues" evidence="10">
    <location>
        <begin position="623"/>
        <end position="634"/>
    </location>
</feature>
<dbReference type="PROSITE" id="PS00107">
    <property type="entry name" value="PROTEIN_KINASE_ATP"/>
    <property type="match status" value="1"/>
</dbReference>
<feature type="compositionally biased region" description="Polar residues" evidence="10">
    <location>
        <begin position="22"/>
        <end position="42"/>
    </location>
</feature>
<dbReference type="FunFam" id="1.10.510.10:FF:001239">
    <property type="entry name" value="Predicted protein"/>
    <property type="match status" value="1"/>
</dbReference>
<keyword evidence="4 9" id="KW-0547">Nucleotide-binding</keyword>
<evidence type="ECO:0000256" key="6">
    <source>
        <dbReference type="ARBA" id="ARBA00022840"/>
    </source>
</evidence>
<evidence type="ECO:0000256" key="3">
    <source>
        <dbReference type="ARBA" id="ARBA00022679"/>
    </source>
</evidence>
<dbReference type="InterPro" id="IPR050538">
    <property type="entry name" value="MAP_kinase_kinase_kinase"/>
</dbReference>
<dbReference type="InterPro" id="IPR000719">
    <property type="entry name" value="Prot_kinase_dom"/>
</dbReference>
<feature type="compositionally biased region" description="Low complexity" evidence="10">
    <location>
        <begin position="7"/>
        <end position="21"/>
    </location>
</feature>
<evidence type="ECO:0000256" key="2">
    <source>
        <dbReference type="ARBA" id="ARBA00012406"/>
    </source>
</evidence>
<reference evidence="12 13" key="1">
    <citation type="submission" date="2024-01" db="EMBL/GenBank/DDBJ databases">
        <title>The complete chloroplast genome sequence of Lithospermum erythrorhizon: insights into the phylogenetic relationship among Boraginaceae species and the maternal lineages of purple gromwells.</title>
        <authorList>
            <person name="Okada T."/>
            <person name="Watanabe K."/>
        </authorList>
    </citation>
    <scope>NUCLEOTIDE SEQUENCE [LARGE SCALE GENOMIC DNA]</scope>
</reference>
<evidence type="ECO:0000256" key="9">
    <source>
        <dbReference type="PROSITE-ProRule" id="PRU10141"/>
    </source>
</evidence>
<evidence type="ECO:0000259" key="11">
    <source>
        <dbReference type="PROSITE" id="PS50011"/>
    </source>
</evidence>
<dbReference type="Gene3D" id="1.10.510.10">
    <property type="entry name" value="Transferase(Phosphotransferase) domain 1"/>
    <property type="match status" value="1"/>
</dbReference>
<dbReference type="PANTHER" id="PTHR48016:SF12">
    <property type="entry name" value="PROTEIN KINASE DOMAIN-CONTAINING PROTEIN"/>
    <property type="match status" value="1"/>
</dbReference>
<feature type="binding site" evidence="9">
    <location>
        <position position="329"/>
    </location>
    <ligand>
        <name>ATP</name>
        <dbReference type="ChEBI" id="CHEBI:30616"/>
    </ligand>
</feature>
<dbReference type="PROSITE" id="PS50011">
    <property type="entry name" value="PROTEIN_KINASE_DOM"/>
    <property type="match status" value="1"/>
</dbReference>